<protein>
    <submittedName>
        <fullName evidence="2">Double zinc ribbon and ankyrin repeat-containing protein 1</fullName>
    </submittedName>
</protein>
<reference evidence="3" key="2">
    <citation type="submission" date="2017-12" db="EMBL/GenBank/DDBJ databases">
        <title>Genome sequence of the Bar-tailed Godwit (Limosa lapponica baueri).</title>
        <authorList>
            <person name="Lima N.C.B."/>
            <person name="Parody-Merino A.M."/>
            <person name="Battley P.F."/>
            <person name="Fidler A.E."/>
            <person name="Prosdocimi F."/>
        </authorList>
    </citation>
    <scope>NUCLEOTIDE SEQUENCE [LARGE SCALE GENOMIC DNA]</scope>
</reference>
<accession>A0A2I0T797</accession>
<gene>
    <name evidence="2" type="ORF">llap_20026</name>
</gene>
<evidence type="ECO:0000313" key="2">
    <source>
        <dbReference type="EMBL" id="PKU29670.1"/>
    </source>
</evidence>
<feature type="region of interest" description="Disordered" evidence="1">
    <location>
        <begin position="44"/>
        <end position="102"/>
    </location>
</feature>
<proteinExistence type="predicted"/>
<dbReference type="OrthoDB" id="10033229at2759"/>
<dbReference type="AlphaFoldDB" id="A0A2I0T797"/>
<feature type="compositionally biased region" description="Basic and acidic residues" evidence="1">
    <location>
        <begin position="81"/>
        <end position="97"/>
    </location>
</feature>
<sequence>MGKINSATVHEDDSEVTIILNYALAINKDIHTNKPVKFSSHFQNTGTEVRRGQDGSQTSFGKDDHNIFHSRGKIKRTKARTLTEKEDKLPPESRQLLDELGPNGKGRVSLVERLLSESCPWGKRHQEILQRLRINTYLQLQ</sequence>
<feature type="compositionally biased region" description="Basic residues" evidence="1">
    <location>
        <begin position="68"/>
        <end position="79"/>
    </location>
</feature>
<keyword evidence="3" id="KW-1185">Reference proteome</keyword>
<dbReference type="Proteomes" id="UP000233556">
    <property type="component" value="Unassembled WGS sequence"/>
</dbReference>
<dbReference type="GO" id="GO:0042462">
    <property type="term" value="P:eye photoreceptor cell development"/>
    <property type="evidence" value="ECO:0007669"/>
    <property type="project" value="TreeGrafter"/>
</dbReference>
<name>A0A2I0T797_LIMLA</name>
<evidence type="ECO:0000256" key="1">
    <source>
        <dbReference type="SAM" id="MobiDB-lite"/>
    </source>
</evidence>
<dbReference type="PANTHER" id="PTHR16058">
    <property type="entry name" value="DOUBLE ZINC RIBBON AND ANKYRIN REPEAT-CONTAINING PROTEIN 1"/>
    <property type="match status" value="1"/>
</dbReference>
<dbReference type="InterPro" id="IPR052481">
    <property type="entry name" value="DZAN1"/>
</dbReference>
<dbReference type="EMBL" id="KZ516507">
    <property type="protein sequence ID" value="PKU29670.1"/>
    <property type="molecule type" value="Genomic_DNA"/>
</dbReference>
<organism evidence="2 3">
    <name type="scientific">Limosa lapponica baueri</name>
    <dbReference type="NCBI Taxonomy" id="1758121"/>
    <lineage>
        <taxon>Eukaryota</taxon>
        <taxon>Metazoa</taxon>
        <taxon>Chordata</taxon>
        <taxon>Craniata</taxon>
        <taxon>Vertebrata</taxon>
        <taxon>Euteleostomi</taxon>
        <taxon>Archelosauria</taxon>
        <taxon>Archosauria</taxon>
        <taxon>Dinosauria</taxon>
        <taxon>Saurischia</taxon>
        <taxon>Theropoda</taxon>
        <taxon>Coelurosauria</taxon>
        <taxon>Aves</taxon>
        <taxon>Neognathae</taxon>
        <taxon>Neoaves</taxon>
        <taxon>Charadriiformes</taxon>
        <taxon>Scolopacidae</taxon>
        <taxon>Limosa</taxon>
    </lineage>
</organism>
<evidence type="ECO:0000313" key="3">
    <source>
        <dbReference type="Proteomes" id="UP000233556"/>
    </source>
</evidence>
<dbReference type="PANTHER" id="PTHR16058:SF4">
    <property type="entry name" value="DOUBLE ZINC RIBBON AND ANKYRIN REPEAT-CONTAINING PROTEIN 1"/>
    <property type="match status" value="1"/>
</dbReference>
<reference evidence="3" key="1">
    <citation type="submission" date="2017-11" db="EMBL/GenBank/DDBJ databases">
        <authorList>
            <person name="Lima N.C."/>
            <person name="Parody-Merino A.M."/>
            <person name="Battley P.F."/>
            <person name="Fidler A.E."/>
            <person name="Prosdocimi F."/>
        </authorList>
    </citation>
    <scope>NUCLEOTIDE SEQUENCE [LARGE SCALE GENOMIC DNA]</scope>
</reference>